<proteinExistence type="evidence at transcript level"/>
<name>A0A411F6W4_9MONI</name>
<keyword evidence="5" id="KW-0175">Coiled coil</keyword>
<comment type="similarity">
    <text evidence="2">Belongs to the LOB domain-containing protein family.</text>
</comment>
<protein>
    <submittedName>
        <fullName evidence="8">AS2 protein</fullName>
    </submittedName>
</protein>
<gene>
    <name evidence="8" type="primary">AS2</name>
</gene>
<dbReference type="InterPro" id="IPR004883">
    <property type="entry name" value="LOB"/>
</dbReference>
<reference evidence="8" key="1">
    <citation type="submission" date="2018-05" db="EMBL/GenBank/DDBJ databases">
        <title>Evolution of leaf polarity genes in ferns.</title>
        <authorList>
            <person name="Li G.-S."/>
        </authorList>
    </citation>
    <scope>NUCLEOTIDE SEQUENCE</scope>
    <source>
        <strain evidence="8">PnAS2a</strain>
    </source>
</reference>
<dbReference type="PANTHER" id="PTHR31301:SF83">
    <property type="entry name" value="PROTEIN ASYMMETRIC LEAVES 2"/>
    <property type="match status" value="1"/>
</dbReference>
<feature type="domain" description="LOB" evidence="7">
    <location>
        <begin position="13"/>
        <end position="114"/>
    </location>
</feature>
<evidence type="ECO:0000256" key="6">
    <source>
        <dbReference type="SAM" id="MobiDB-lite"/>
    </source>
</evidence>
<evidence type="ECO:0000256" key="4">
    <source>
        <dbReference type="ARBA" id="ARBA00023242"/>
    </source>
</evidence>
<comment type="subcellular location">
    <subcellularLocation>
        <location evidence="1">Nucleus</location>
    </subcellularLocation>
</comment>
<organism evidence="8">
    <name type="scientific">Thelypteris nipponica</name>
    <dbReference type="NCBI Taxonomy" id="2925009"/>
    <lineage>
        <taxon>Eukaryota</taxon>
        <taxon>Viridiplantae</taxon>
        <taxon>Streptophyta</taxon>
        <taxon>Embryophyta</taxon>
        <taxon>Tracheophyta</taxon>
        <taxon>Polypodiopsida</taxon>
        <taxon>Polypodiidae</taxon>
        <taxon>Polypodiales</taxon>
        <taxon>Aspleniineae</taxon>
        <taxon>Thelypteridaceae</taxon>
        <taxon>Thelypteridoideae</taxon>
        <taxon>Thelypteris</taxon>
    </lineage>
</organism>
<dbReference type="Pfam" id="PF03195">
    <property type="entry name" value="LOB"/>
    <property type="match status" value="1"/>
</dbReference>
<dbReference type="GO" id="GO:0005634">
    <property type="term" value="C:nucleus"/>
    <property type="evidence" value="ECO:0007669"/>
    <property type="project" value="UniProtKB-SubCell"/>
</dbReference>
<evidence type="ECO:0000256" key="2">
    <source>
        <dbReference type="ARBA" id="ARBA00005474"/>
    </source>
</evidence>
<sequence length="261" mass="27319">MATSSSSASSTSSPCAACKFLRRKCTAECVFAPYFPPDQPHKFANVHKVFGASNITKLLNELPPHKREDAVNSLAYEADARVKDPVYGCVGAISILQRQVAQLQQELAIAQSDLARIASVGGAGIPQQLSIVHTGHHQGGGGGITNANMGMNVSGSPSFLPHATNMGGRDHHHQQLMMQHGRLMGARDAAVEQLLEQLQRDTLLTRDQLVEQLTRAGGGSLENGLAALGGLSFNTSPHIRSASDGGSGSSGGGNMGHLSPP</sequence>
<feature type="coiled-coil region" evidence="5">
    <location>
        <begin position="93"/>
        <end position="120"/>
    </location>
</feature>
<dbReference type="EMBL" id="MH378793">
    <property type="protein sequence ID" value="QBA88873.1"/>
    <property type="molecule type" value="mRNA"/>
</dbReference>
<dbReference type="AlphaFoldDB" id="A0A411F6W4"/>
<keyword evidence="4" id="KW-0539">Nucleus</keyword>
<evidence type="ECO:0000256" key="1">
    <source>
        <dbReference type="ARBA" id="ARBA00004123"/>
    </source>
</evidence>
<keyword evidence="3" id="KW-0217">Developmental protein</keyword>
<evidence type="ECO:0000256" key="3">
    <source>
        <dbReference type="ARBA" id="ARBA00022473"/>
    </source>
</evidence>
<evidence type="ECO:0000259" key="7">
    <source>
        <dbReference type="PROSITE" id="PS50891"/>
    </source>
</evidence>
<evidence type="ECO:0000313" key="8">
    <source>
        <dbReference type="EMBL" id="QBA88873.1"/>
    </source>
</evidence>
<dbReference type="PANTHER" id="PTHR31301">
    <property type="entry name" value="LOB DOMAIN-CONTAINING PROTEIN 4-RELATED"/>
    <property type="match status" value="1"/>
</dbReference>
<feature type="compositionally biased region" description="Gly residues" evidence="6">
    <location>
        <begin position="245"/>
        <end position="255"/>
    </location>
</feature>
<feature type="region of interest" description="Disordered" evidence="6">
    <location>
        <begin position="238"/>
        <end position="261"/>
    </location>
</feature>
<evidence type="ECO:0000256" key="5">
    <source>
        <dbReference type="SAM" id="Coils"/>
    </source>
</evidence>
<accession>A0A411F6W4</accession>
<dbReference type="PROSITE" id="PS50891">
    <property type="entry name" value="LOB"/>
    <property type="match status" value="1"/>
</dbReference>